<protein>
    <submittedName>
        <fullName evidence="7">Peptidase S10</fullName>
    </submittedName>
</protein>
<dbReference type="InterPro" id="IPR029058">
    <property type="entry name" value="AB_hydrolase_fold"/>
</dbReference>
<dbReference type="Pfam" id="PF00450">
    <property type="entry name" value="Peptidase_S10"/>
    <property type="match status" value="1"/>
</dbReference>
<feature type="region of interest" description="Disordered" evidence="6">
    <location>
        <begin position="1"/>
        <end position="34"/>
    </location>
</feature>
<dbReference type="EMBL" id="JBBEGM010000019">
    <property type="protein sequence ID" value="MEJ2865572.1"/>
    <property type="molecule type" value="Genomic_DNA"/>
</dbReference>
<dbReference type="PROSITE" id="PS00131">
    <property type="entry name" value="CARBOXYPEPT_SER_SER"/>
    <property type="match status" value="1"/>
</dbReference>
<accession>A0ABU8MER3</accession>
<reference evidence="7 8" key="1">
    <citation type="submission" date="2024-03" db="EMBL/GenBank/DDBJ databases">
        <title>Actinomycetospora sp. OC33-EN07, a novel actinomycete isolated from wild orchid (Aerides multiflora).</title>
        <authorList>
            <person name="Suriyachadkun C."/>
        </authorList>
    </citation>
    <scope>NUCLEOTIDE SEQUENCE [LARGE SCALE GENOMIC DNA]</scope>
    <source>
        <strain evidence="7 8">OC33-EN07</strain>
    </source>
</reference>
<keyword evidence="1" id="KW-0121">Carboxypeptidase</keyword>
<keyword evidence="8" id="KW-1185">Reference proteome</keyword>
<evidence type="ECO:0000313" key="8">
    <source>
        <dbReference type="Proteomes" id="UP001369736"/>
    </source>
</evidence>
<evidence type="ECO:0000313" key="7">
    <source>
        <dbReference type="EMBL" id="MEJ2865572.1"/>
    </source>
</evidence>
<gene>
    <name evidence="7" type="ORF">WCD58_30745</name>
</gene>
<evidence type="ECO:0000256" key="6">
    <source>
        <dbReference type="SAM" id="MobiDB-lite"/>
    </source>
</evidence>
<comment type="caution">
    <text evidence="7">The sequence shown here is derived from an EMBL/GenBank/DDBJ whole genome shotgun (WGS) entry which is preliminary data.</text>
</comment>
<keyword evidence="3" id="KW-0732">Signal</keyword>
<evidence type="ECO:0000256" key="5">
    <source>
        <dbReference type="ARBA" id="ARBA00023180"/>
    </source>
</evidence>
<dbReference type="InterPro" id="IPR001563">
    <property type="entry name" value="Peptidase_S10"/>
</dbReference>
<dbReference type="InterPro" id="IPR018202">
    <property type="entry name" value="Ser_caboxypep_ser_AS"/>
</dbReference>
<evidence type="ECO:0000256" key="1">
    <source>
        <dbReference type="ARBA" id="ARBA00022645"/>
    </source>
</evidence>
<evidence type="ECO:0000256" key="2">
    <source>
        <dbReference type="ARBA" id="ARBA00022670"/>
    </source>
</evidence>
<dbReference type="Proteomes" id="UP001369736">
    <property type="component" value="Unassembled WGS sequence"/>
</dbReference>
<feature type="compositionally biased region" description="Basic and acidic residues" evidence="6">
    <location>
        <begin position="1"/>
        <end position="12"/>
    </location>
</feature>
<dbReference type="PANTHER" id="PTHR11802:SF3">
    <property type="entry name" value="RETINOID-INDUCIBLE SERINE CARBOXYPEPTIDASE"/>
    <property type="match status" value="1"/>
</dbReference>
<dbReference type="RefSeq" id="WP_337706945.1">
    <property type="nucleotide sequence ID" value="NZ_JBBEGM010000019.1"/>
</dbReference>
<organism evidence="7 8">
    <name type="scientific">Actinomycetospora flava</name>
    <dbReference type="NCBI Taxonomy" id="3129232"/>
    <lineage>
        <taxon>Bacteria</taxon>
        <taxon>Bacillati</taxon>
        <taxon>Actinomycetota</taxon>
        <taxon>Actinomycetes</taxon>
        <taxon>Pseudonocardiales</taxon>
        <taxon>Pseudonocardiaceae</taxon>
        <taxon>Actinomycetospora</taxon>
    </lineage>
</organism>
<keyword evidence="5" id="KW-0325">Glycoprotein</keyword>
<evidence type="ECO:0000256" key="3">
    <source>
        <dbReference type="ARBA" id="ARBA00022729"/>
    </source>
</evidence>
<dbReference type="SUPFAM" id="SSF53474">
    <property type="entry name" value="alpha/beta-Hydrolases"/>
    <property type="match status" value="1"/>
</dbReference>
<dbReference type="Gene3D" id="3.40.50.1820">
    <property type="entry name" value="alpha/beta hydrolase"/>
    <property type="match status" value="1"/>
</dbReference>
<evidence type="ECO:0000256" key="4">
    <source>
        <dbReference type="ARBA" id="ARBA00022801"/>
    </source>
</evidence>
<keyword evidence="4" id="KW-0378">Hydrolase</keyword>
<keyword evidence="2" id="KW-0645">Protease</keyword>
<dbReference type="PANTHER" id="PTHR11802">
    <property type="entry name" value="SERINE PROTEASE FAMILY S10 SERINE CARBOXYPEPTIDASE"/>
    <property type="match status" value="1"/>
</dbReference>
<sequence length="509" mass="55029">MSGGEAPEKAPEKSAPTGGAPTHEPPEGASTTGTWHGVEYAATARWLVLRKEEKPTAEVFSVAYVVGDGEERPVTFVFNGGPGASSAYLHVGALGPQRVDVPGDGTMPAPPPRLVTNDDSWLAFTDLVFVDPVGTGFSRMIEKDGKDGESKDADDPTAYFGTDRDLAAMAEFIGRWLSENGRWSSPVFLAGESYGGYRVGRLTRVLQESAGIGIAGSILISPALEFAGLAVGALGGGDYDVVPWVDVLPTMVLAAHHHGRSRAFAPETALAEVRRAAEEFATGEYAVFLTRGASMPVEDRERVMQRLADLLGLSLAFVTRMAGRVRVATFTRELLRDEGRVIGRYDATVTTTDPFPDREVFTGGDPTLTGIGPVFTAGVNRVLRSEIGVDTDREYKLLNTDVVMSWKNDAAGVYLQPIPGATDDFRYGMALNPHTRAFITHGRHDLQTPYFATDRLCNLMRLDPGTAERLTVHHFEGGHMFYAWTESRREFTAAIARFVDEATPVASPS</sequence>
<proteinExistence type="predicted"/>
<name>A0ABU8MER3_9PSEU</name>